<dbReference type="EC" id="3.4.-.-" evidence="3"/>
<sequence length="149" mass="16297">MVSETPEALLVMIPVTILLIGPGEELLFRGIIQGSLRERFGPIVAIVLASVIFAAAHVTSLTGGLESRIITVALLIVPALVFAIAYERTGNLVVPALIHGLYNATLFSLQYAAIKLGEHRPYFCSDRRHNTDNRPVIEIERQRDSTGYS</sequence>
<feature type="transmembrane region" description="Helical" evidence="1">
    <location>
        <begin position="40"/>
        <end position="61"/>
    </location>
</feature>
<comment type="caution">
    <text evidence="3">The sequence shown here is derived from an EMBL/GenBank/DDBJ whole genome shotgun (WGS) entry which is preliminary data.</text>
</comment>
<feature type="domain" description="CAAX prenyl protease 2/Lysostaphin resistance protein A-like" evidence="2">
    <location>
        <begin position="8"/>
        <end position="104"/>
    </location>
</feature>
<evidence type="ECO:0000313" key="4">
    <source>
        <dbReference type="Proteomes" id="UP001596417"/>
    </source>
</evidence>
<dbReference type="InterPro" id="IPR052710">
    <property type="entry name" value="CAAX_protease"/>
</dbReference>
<protein>
    <submittedName>
        <fullName evidence="3">CPBP family intramembrane glutamic endopeptidase</fullName>
        <ecNumber evidence="3">3.4.-.-</ecNumber>
    </submittedName>
</protein>
<dbReference type="GO" id="GO:0004175">
    <property type="term" value="F:endopeptidase activity"/>
    <property type="evidence" value="ECO:0007669"/>
    <property type="project" value="UniProtKB-ARBA"/>
</dbReference>
<reference evidence="3 4" key="1">
    <citation type="journal article" date="2019" name="Int. J. Syst. Evol. Microbiol.">
        <title>The Global Catalogue of Microorganisms (GCM) 10K type strain sequencing project: providing services to taxonomists for standard genome sequencing and annotation.</title>
        <authorList>
            <consortium name="The Broad Institute Genomics Platform"/>
            <consortium name="The Broad Institute Genome Sequencing Center for Infectious Disease"/>
            <person name="Wu L."/>
            <person name="Ma J."/>
        </authorList>
    </citation>
    <scope>NUCLEOTIDE SEQUENCE [LARGE SCALE GENOMIC DNA]</scope>
    <source>
        <strain evidence="3 4">RDMS1</strain>
    </source>
</reference>
<feature type="transmembrane region" description="Helical" evidence="1">
    <location>
        <begin position="67"/>
        <end position="86"/>
    </location>
</feature>
<dbReference type="PANTHER" id="PTHR36435">
    <property type="entry name" value="SLR1288 PROTEIN"/>
    <property type="match status" value="1"/>
</dbReference>
<evidence type="ECO:0000256" key="1">
    <source>
        <dbReference type="SAM" id="Phobius"/>
    </source>
</evidence>
<organism evidence="3 4">
    <name type="scientific">Halocatena marina</name>
    <dbReference type="NCBI Taxonomy" id="2934937"/>
    <lineage>
        <taxon>Archaea</taxon>
        <taxon>Methanobacteriati</taxon>
        <taxon>Methanobacteriota</taxon>
        <taxon>Stenosarchaea group</taxon>
        <taxon>Halobacteria</taxon>
        <taxon>Halobacteriales</taxon>
        <taxon>Natronomonadaceae</taxon>
        <taxon>Halocatena</taxon>
    </lineage>
</organism>
<gene>
    <name evidence="3" type="ORF">ACFQL7_03405</name>
</gene>
<dbReference type="EMBL" id="JBHTAX010000001">
    <property type="protein sequence ID" value="MFC7188985.1"/>
    <property type="molecule type" value="Genomic_DNA"/>
</dbReference>
<proteinExistence type="predicted"/>
<dbReference type="Pfam" id="PF02517">
    <property type="entry name" value="Rce1-like"/>
    <property type="match status" value="1"/>
</dbReference>
<evidence type="ECO:0000313" key="3">
    <source>
        <dbReference type="EMBL" id="MFC7188985.1"/>
    </source>
</evidence>
<dbReference type="PANTHER" id="PTHR36435:SF1">
    <property type="entry name" value="CAAX AMINO TERMINAL PROTEASE FAMILY PROTEIN"/>
    <property type="match status" value="1"/>
</dbReference>
<name>A0ABD5YRC6_9EURY</name>
<accession>A0ABD5YRC6</accession>
<keyword evidence="3" id="KW-0378">Hydrolase</keyword>
<evidence type="ECO:0000259" key="2">
    <source>
        <dbReference type="Pfam" id="PF02517"/>
    </source>
</evidence>
<dbReference type="Proteomes" id="UP001596417">
    <property type="component" value="Unassembled WGS sequence"/>
</dbReference>
<keyword evidence="1" id="KW-0472">Membrane</keyword>
<dbReference type="InterPro" id="IPR003675">
    <property type="entry name" value="Rce1/LyrA-like_dom"/>
</dbReference>
<dbReference type="AlphaFoldDB" id="A0ABD5YRC6"/>
<keyword evidence="1" id="KW-1133">Transmembrane helix</keyword>
<feature type="transmembrane region" description="Helical" evidence="1">
    <location>
        <begin position="6"/>
        <end position="28"/>
    </location>
</feature>
<keyword evidence="1" id="KW-0812">Transmembrane</keyword>
<dbReference type="GO" id="GO:0080120">
    <property type="term" value="P:CAAX-box protein maturation"/>
    <property type="evidence" value="ECO:0007669"/>
    <property type="project" value="UniProtKB-ARBA"/>
</dbReference>
<keyword evidence="4" id="KW-1185">Reference proteome</keyword>